<dbReference type="PANTHER" id="PTHR42663">
    <property type="entry name" value="HYDROLASE C777.06C-RELATED-RELATED"/>
    <property type="match status" value="1"/>
</dbReference>
<feature type="domain" description="Metallo-beta-lactamase" evidence="1">
    <location>
        <begin position="52"/>
        <end position="236"/>
    </location>
</feature>
<protein>
    <submittedName>
        <fullName evidence="2">Phosphoribosyl 1,2-cyclic phosphodiesterase</fullName>
    </submittedName>
</protein>
<sequence>MTLRATILGCGSSGGVPRVGGDWGYCDPNEPKNRRSRSSLLVEKTGEGGITSILIDTSPDLREQLLRAQVKRLDAVLFTHDHADQTHGIDDLRAIAYRMRAQIPTYMDAHTETHVVDRFRYCFEMPEGRVHPPILVLQPLLNDNQTIEIDGPGGAISVHVIAASHGPTPVLAFIFDEMLAYSPDVWDFTDEGLARLTGIETWICDALRYNDHPTHAHADKSLAWFARTKTQHAVLTNLHIDMDYNVLADELPAVAIPAYDGMIMDLS</sequence>
<evidence type="ECO:0000313" key="3">
    <source>
        <dbReference type="Proteomes" id="UP000634004"/>
    </source>
</evidence>
<reference evidence="2" key="2">
    <citation type="submission" date="2020-09" db="EMBL/GenBank/DDBJ databases">
        <authorList>
            <person name="Sun Q."/>
            <person name="Kim S."/>
        </authorList>
    </citation>
    <scope>NUCLEOTIDE SEQUENCE</scope>
    <source>
        <strain evidence="2">KCTC 32513</strain>
    </source>
</reference>
<gene>
    <name evidence="2" type="ORF">GCM10009069_04400</name>
</gene>
<dbReference type="AlphaFoldDB" id="A0A8J3CLL0"/>
<reference evidence="2" key="1">
    <citation type="journal article" date="2014" name="Int. J. Syst. Evol. Microbiol.">
        <title>Complete genome sequence of Corynebacterium casei LMG S-19264T (=DSM 44701T), isolated from a smear-ripened cheese.</title>
        <authorList>
            <consortium name="US DOE Joint Genome Institute (JGI-PGF)"/>
            <person name="Walter F."/>
            <person name="Albersmeier A."/>
            <person name="Kalinowski J."/>
            <person name="Ruckert C."/>
        </authorList>
    </citation>
    <scope>NUCLEOTIDE SEQUENCE</scope>
    <source>
        <strain evidence="2">KCTC 32513</strain>
    </source>
</reference>
<dbReference type="Proteomes" id="UP000634004">
    <property type="component" value="Unassembled WGS sequence"/>
</dbReference>
<dbReference type="CDD" id="cd16279">
    <property type="entry name" value="metallo-hydrolase-like_MBL-fold"/>
    <property type="match status" value="1"/>
</dbReference>
<dbReference type="InterPro" id="IPR001279">
    <property type="entry name" value="Metallo-B-lactamas"/>
</dbReference>
<dbReference type="PANTHER" id="PTHR42663:SF6">
    <property type="entry name" value="HYDROLASE C777.06C-RELATED"/>
    <property type="match status" value="1"/>
</dbReference>
<evidence type="ECO:0000259" key="1">
    <source>
        <dbReference type="Pfam" id="PF12706"/>
    </source>
</evidence>
<name>A0A8J3CLL0_9PROT</name>
<keyword evidence="3" id="KW-1185">Reference proteome</keyword>
<dbReference type="InterPro" id="IPR036866">
    <property type="entry name" value="RibonucZ/Hydroxyglut_hydro"/>
</dbReference>
<accession>A0A8J3CLL0</accession>
<organism evidence="2 3">
    <name type="scientific">Algimonas arctica</name>
    <dbReference type="NCBI Taxonomy" id="1479486"/>
    <lineage>
        <taxon>Bacteria</taxon>
        <taxon>Pseudomonadati</taxon>
        <taxon>Pseudomonadota</taxon>
        <taxon>Alphaproteobacteria</taxon>
        <taxon>Maricaulales</taxon>
        <taxon>Robiginitomaculaceae</taxon>
        <taxon>Algimonas</taxon>
    </lineage>
</organism>
<dbReference type="EMBL" id="BMZH01000001">
    <property type="protein sequence ID" value="GHA84120.1"/>
    <property type="molecule type" value="Genomic_DNA"/>
</dbReference>
<proteinExistence type="predicted"/>
<dbReference type="Gene3D" id="3.60.15.10">
    <property type="entry name" value="Ribonuclease Z/Hydroxyacylglutathione hydrolase-like"/>
    <property type="match status" value="1"/>
</dbReference>
<evidence type="ECO:0000313" key="2">
    <source>
        <dbReference type="EMBL" id="GHA84120.1"/>
    </source>
</evidence>
<dbReference type="Pfam" id="PF12706">
    <property type="entry name" value="Lactamase_B_2"/>
    <property type="match status" value="1"/>
</dbReference>
<comment type="caution">
    <text evidence="2">The sequence shown here is derived from an EMBL/GenBank/DDBJ whole genome shotgun (WGS) entry which is preliminary data.</text>
</comment>
<dbReference type="RefSeq" id="WP_189494942.1">
    <property type="nucleotide sequence ID" value="NZ_BMZH01000001.1"/>
</dbReference>
<dbReference type="SUPFAM" id="SSF56281">
    <property type="entry name" value="Metallo-hydrolase/oxidoreductase"/>
    <property type="match status" value="1"/>
</dbReference>